<evidence type="ECO:0000313" key="2">
    <source>
        <dbReference type="Proteomes" id="UP000013220"/>
    </source>
</evidence>
<dbReference type="InterPro" id="IPR027417">
    <property type="entry name" value="P-loop_NTPase"/>
</dbReference>
<gene>
    <name evidence="1" type="ORF">MBVG_6780</name>
</gene>
<sequence>MKTVQLVALEVFQFKSLAYLDKYLFDCGVFSPIVEGWNASGKTTTLSALTHLLLGGIDVNGNRTNSIEPITAKLHLSVNGESWYIHNAQSKTWLWNSANRSYETYKSGLEGVLGIKKPHLRLMCLPDYFINLSRAAQREEFIELLENSPFVLKNLDKKFDIESILKEHGSIINYKKTLKDRLKALESNFEFLTMLESYSVNIDYSFELKHTARDVARQIRDIEQEHWEKAKINVIKELNTVISIENALIALFNKEVEKMSEISCLGWQVHIVQDKKTGQESLKITHNGVEYKHLNQAKKMQIACQFSVLFQNLMEVKLPLFIDNFERIDEGNAELIEDITKDRQVFVTRVLR</sequence>
<accession>N9TS64</accession>
<evidence type="ECO:0000313" key="1">
    <source>
        <dbReference type="EMBL" id="ENY68999.1"/>
    </source>
</evidence>
<keyword evidence="2" id="KW-1185">Reference proteome</keyword>
<organism evidence="1 2">
    <name type="scientific">Mycoplasmopsis bovigenitalium 51080</name>
    <dbReference type="NCBI Taxonomy" id="1188235"/>
    <lineage>
        <taxon>Bacteria</taxon>
        <taxon>Bacillati</taxon>
        <taxon>Mycoplasmatota</taxon>
        <taxon>Mycoplasmoidales</taxon>
        <taxon>Metamycoplasmataceae</taxon>
        <taxon>Mycoplasmopsis</taxon>
    </lineage>
</organism>
<comment type="caution">
    <text evidence="1">The sequence shown here is derived from an EMBL/GenBank/DDBJ whole genome shotgun (WGS) entry which is preliminary data.</text>
</comment>
<dbReference type="PATRIC" id="fig|1188235.3.peg.675"/>
<evidence type="ECO:0008006" key="3">
    <source>
        <dbReference type="Google" id="ProtNLM"/>
    </source>
</evidence>
<proteinExistence type="predicted"/>
<dbReference type="Gene3D" id="3.40.50.300">
    <property type="entry name" value="P-loop containing nucleotide triphosphate hydrolases"/>
    <property type="match status" value="1"/>
</dbReference>
<dbReference type="Proteomes" id="UP000013220">
    <property type="component" value="Unassembled WGS sequence"/>
</dbReference>
<dbReference type="EMBL" id="AORH01000034">
    <property type="protein sequence ID" value="ENY68999.1"/>
    <property type="molecule type" value="Genomic_DNA"/>
</dbReference>
<dbReference type="RefSeq" id="WP_004421594.1">
    <property type="nucleotide sequence ID" value="NZ_AORH01000034.1"/>
</dbReference>
<name>N9TS64_9BACT</name>
<protein>
    <recommendedName>
        <fullName evidence="3">Rad50/SbcC-type AAA domain-containing protein</fullName>
    </recommendedName>
</protein>
<dbReference type="AlphaFoldDB" id="N9TS64"/>
<reference evidence="1 2" key="1">
    <citation type="journal article" date="2013" name="Genome Announc.">
        <title>Draft Genome Sequences of Mycoplasma alkalescens, Mycoplasma arginini, and Mycoplasma bovigenitalium, Three Species with Equivocal Pathogenic Status for Cattle.</title>
        <authorList>
            <person name="Manso-Silvan L."/>
            <person name="Tardy F."/>
            <person name="Baranowski E."/>
            <person name="Barre A."/>
            <person name="Blanchard A."/>
            <person name="Breton M."/>
            <person name="Couture C."/>
            <person name="Citti C."/>
            <person name="Dordet-Frisoni E."/>
            <person name="Dupuy V."/>
            <person name="Gaurivaud P."/>
            <person name="Jacob D."/>
            <person name="Lemaitre C."/>
            <person name="Nikolski M."/>
            <person name="Nouvel L.X."/>
            <person name="Poumarat F."/>
            <person name="Thebault P."/>
            <person name="Theil S."/>
            <person name="Thiaucourt F."/>
            <person name="Sirand-Pugnet P."/>
        </authorList>
    </citation>
    <scope>NUCLEOTIDE SEQUENCE [LARGE SCALE GENOMIC DNA]</scope>
    <source>
        <strain evidence="1 2">51080</strain>
    </source>
</reference>
<dbReference type="STRING" id="1188235.MBVG_6780"/>